<evidence type="ECO:0000259" key="13">
    <source>
        <dbReference type="Pfam" id="PF03800"/>
    </source>
</evidence>
<evidence type="ECO:0000256" key="6">
    <source>
        <dbReference type="ARBA" id="ARBA00022776"/>
    </source>
</evidence>
<dbReference type="VEuPathDB" id="MicrosporidiaDB:DI09_13p40"/>
<evidence type="ECO:0000256" key="4">
    <source>
        <dbReference type="ARBA" id="ARBA00022454"/>
    </source>
</evidence>
<evidence type="ECO:0000313" key="15">
    <source>
        <dbReference type="EMBL" id="KGG52715.1"/>
    </source>
</evidence>
<comment type="similarity">
    <text evidence="3">Belongs to the NUF2 family.</text>
</comment>
<dbReference type="EMBL" id="JMKJ01000044">
    <property type="protein sequence ID" value="KGG52715.1"/>
    <property type="molecule type" value="Genomic_DNA"/>
</dbReference>
<name>A0A098VUU2_9MICR</name>
<evidence type="ECO:0000313" key="16">
    <source>
        <dbReference type="Proteomes" id="UP000029725"/>
    </source>
</evidence>
<dbReference type="RefSeq" id="XP_013239180.1">
    <property type="nucleotide sequence ID" value="XM_013383726.1"/>
</dbReference>
<keyword evidence="10" id="KW-0137">Centromere</keyword>
<comment type="subcellular location">
    <subcellularLocation>
        <location evidence="2">Chromosome</location>
        <location evidence="2">Centromere</location>
    </subcellularLocation>
    <subcellularLocation>
        <location evidence="1">Nucleus</location>
    </subcellularLocation>
</comment>
<gene>
    <name evidence="15" type="ORF">DI09_13p40</name>
</gene>
<accession>A0A098VUU2</accession>
<dbReference type="InterPro" id="IPR038275">
    <property type="entry name" value="Nuf2_N_sf"/>
</dbReference>
<dbReference type="Pfam" id="PF03800">
    <property type="entry name" value="Nuf2"/>
    <property type="match status" value="1"/>
</dbReference>
<dbReference type="Gene3D" id="1.10.418.60">
    <property type="entry name" value="Ncd80 complex, Nuf2 subunit"/>
    <property type="match status" value="1"/>
</dbReference>
<keyword evidence="7 11" id="KW-0175">Coiled coil</keyword>
<dbReference type="GeneID" id="25258397"/>
<feature type="region of interest" description="Disordered" evidence="12">
    <location>
        <begin position="1"/>
        <end position="27"/>
    </location>
</feature>
<dbReference type="GO" id="GO:0031262">
    <property type="term" value="C:Ndc80 complex"/>
    <property type="evidence" value="ECO:0007669"/>
    <property type="project" value="InterPro"/>
</dbReference>
<reference evidence="15 16" key="1">
    <citation type="submission" date="2014-04" db="EMBL/GenBank/DDBJ databases">
        <title>A new species of microsporidia sheds light on the evolution of extreme parasitism.</title>
        <authorList>
            <person name="Haag K.L."/>
            <person name="James T.Y."/>
            <person name="Larsson R."/>
            <person name="Schaer T.M."/>
            <person name="Refardt D."/>
            <person name="Pombert J.-F."/>
            <person name="Ebert D."/>
        </authorList>
    </citation>
    <scope>NUCLEOTIDE SEQUENCE [LARGE SCALE GENOMIC DNA]</scope>
    <source>
        <strain evidence="15 16">UGP3</strain>
        <tissue evidence="15">Spores</tissue>
    </source>
</reference>
<evidence type="ECO:0000256" key="8">
    <source>
        <dbReference type="ARBA" id="ARBA00023242"/>
    </source>
</evidence>
<evidence type="ECO:0000256" key="5">
    <source>
        <dbReference type="ARBA" id="ARBA00022618"/>
    </source>
</evidence>
<sequence>MNKSAISSNTAQSANSSQNASPPKWRPFPELRPIEIIQIMEELHLPLSEVELTKPSPAIVQRIFEGLIALFMGMGKSDPNSYSNVLSLLEYPELHSEALALSSFHRSTSRLMEAVGIDDFSLRDIISPVGSRFRMILSGVINFAKFREEQIAIVEGLTMKSAKKKAESGRLQLQSRFLTLKYTISLSCKLRDAIAAEEPKVAVIEDHIKAISAELKELKTIQLQMTSQVDTLKEEKSALDDKLAIKECSAEIDLEKDQISSLEKSHRETLFRADSLNESISDVQRTLEAMNIALESLQKRSDAELSFAQLSDKESRLLAELKDAEIRDEQARRQLSLALERTEKLHSSQATRRTLFESSLGTLKAEYEALSRERQLIQEKIDANERQSRDIEQQINSLKKAHQSDLSNFLSSYKCLRQQIHIYATDLKRAIGATNCNTIHSEPYGSKSTTTVTMIKDPPLQSGRGDDEENTISLSVKPLKI</sequence>
<dbReference type="InterPro" id="IPR005549">
    <property type="entry name" value="Kinetochore_Nuf2_N"/>
</dbReference>
<keyword evidence="8" id="KW-0539">Nucleus</keyword>
<keyword evidence="5" id="KW-0132">Cell division</keyword>
<evidence type="ECO:0000256" key="9">
    <source>
        <dbReference type="ARBA" id="ARBA00023306"/>
    </source>
</evidence>
<evidence type="ECO:0000256" key="3">
    <source>
        <dbReference type="ARBA" id="ARBA00005498"/>
    </source>
</evidence>
<feature type="coiled-coil region" evidence="11">
    <location>
        <begin position="245"/>
        <end position="401"/>
    </location>
</feature>
<dbReference type="InterPro" id="IPR041112">
    <property type="entry name" value="Nuf2_DHR10-like"/>
</dbReference>
<evidence type="ECO:0000256" key="1">
    <source>
        <dbReference type="ARBA" id="ARBA00004123"/>
    </source>
</evidence>
<evidence type="ECO:0000256" key="2">
    <source>
        <dbReference type="ARBA" id="ARBA00004584"/>
    </source>
</evidence>
<evidence type="ECO:0000256" key="10">
    <source>
        <dbReference type="ARBA" id="ARBA00023328"/>
    </source>
</evidence>
<dbReference type="OrthoDB" id="8194677at2759"/>
<keyword evidence="16" id="KW-1185">Reference proteome</keyword>
<protein>
    <submittedName>
        <fullName evidence="15">Spindle pole body associated protein</fullName>
    </submittedName>
</protein>
<keyword evidence="9" id="KW-0131">Cell cycle</keyword>
<dbReference type="GO" id="GO:0051301">
    <property type="term" value="P:cell division"/>
    <property type="evidence" value="ECO:0007669"/>
    <property type="project" value="UniProtKB-KW"/>
</dbReference>
<evidence type="ECO:0000256" key="12">
    <source>
        <dbReference type="SAM" id="MobiDB-lite"/>
    </source>
</evidence>
<dbReference type="GO" id="GO:0005634">
    <property type="term" value="C:nucleus"/>
    <property type="evidence" value="ECO:0007669"/>
    <property type="project" value="UniProtKB-SubCell"/>
</dbReference>
<feature type="domain" description="Nuf2 DHR10-like" evidence="14">
    <location>
        <begin position="252"/>
        <end position="364"/>
    </location>
</feature>
<feature type="domain" description="Kinetochore protein Nuf2 N-terminal" evidence="13">
    <location>
        <begin position="28"/>
        <end position="158"/>
    </location>
</feature>
<evidence type="ECO:0000259" key="14">
    <source>
        <dbReference type="Pfam" id="PF18595"/>
    </source>
</evidence>
<keyword evidence="6" id="KW-0498">Mitosis</keyword>
<dbReference type="Pfam" id="PF18595">
    <property type="entry name" value="Nuf2_DHR10-like"/>
    <property type="match status" value="1"/>
</dbReference>
<organism evidence="15 16">
    <name type="scientific">Mitosporidium daphniae</name>
    <dbReference type="NCBI Taxonomy" id="1485682"/>
    <lineage>
        <taxon>Eukaryota</taxon>
        <taxon>Fungi</taxon>
        <taxon>Fungi incertae sedis</taxon>
        <taxon>Microsporidia</taxon>
        <taxon>Mitosporidium</taxon>
    </lineage>
</organism>
<evidence type="ECO:0000256" key="7">
    <source>
        <dbReference type="ARBA" id="ARBA00023054"/>
    </source>
</evidence>
<dbReference type="AlphaFoldDB" id="A0A098VUU2"/>
<keyword evidence="4" id="KW-0158">Chromosome</keyword>
<comment type="caution">
    <text evidence="15">The sequence shown here is derived from an EMBL/GenBank/DDBJ whole genome shotgun (WGS) entry which is preliminary data.</text>
</comment>
<dbReference type="HOGENOM" id="CLU_025461_1_1_1"/>
<evidence type="ECO:0000256" key="11">
    <source>
        <dbReference type="SAM" id="Coils"/>
    </source>
</evidence>
<feature type="compositionally biased region" description="Low complexity" evidence="12">
    <location>
        <begin position="1"/>
        <end position="21"/>
    </location>
</feature>
<dbReference type="Proteomes" id="UP000029725">
    <property type="component" value="Unassembled WGS sequence"/>
</dbReference>
<proteinExistence type="inferred from homology"/>